<dbReference type="InterPro" id="IPR001128">
    <property type="entry name" value="Cyt_P450"/>
</dbReference>
<dbReference type="Proteomes" id="UP000315522">
    <property type="component" value="Unassembled WGS sequence"/>
</dbReference>
<evidence type="ECO:0000256" key="9">
    <source>
        <dbReference type="ARBA" id="ARBA00023136"/>
    </source>
</evidence>
<comment type="caution">
    <text evidence="13">The sequence shown here is derived from an EMBL/GenBank/DDBJ whole genome shotgun (WGS) entry which is preliminary data.</text>
</comment>
<comment type="similarity">
    <text evidence="3 11">Belongs to the cytochrome P450 family.</text>
</comment>
<dbReference type="GO" id="GO:0005506">
    <property type="term" value="F:iron ion binding"/>
    <property type="evidence" value="ECO:0007669"/>
    <property type="project" value="InterPro"/>
</dbReference>
<evidence type="ECO:0000313" key="14">
    <source>
        <dbReference type="Proteomes" id="UP000315522"/>
    </source>
</evidence>
<evidence type="ECO:0000256" key="6">
    <source>
        <dbReference type="ARBA" id="ARBA00023002"/>
    </source>
</evidence>
<keyword evidence="8 11" id="KW-0503">Monooxygenase</keyword>
<comment type="subcellular location">
    <subcellularLocation>
        <location evidence="2">Membrane</location>
    </subcellularLocation>
</comment>
<keyword evidence="9 12" id="KW-0472">Membrane</keyword>
<dbReference type="SUPFAM" id="SSF48264">
    <property type="entry name" value="Cytochrome P450"/>
    <property type="match status" value="1"/>
</dbReference>
<evidence type="ECO:0000256" key="5">
    <source>
        <dbReference type="ARBA" id="ARBA00022723"/>
    </source>
</evidence>
<evidence type="ECO:0000256" key="2">
    <source>
        <dbReference type="ARBA" id="ARBA00004370"/>
    </source>
</evidence>
<dbReference type="InterPro" id="IPR017972">
    <property type="entry name" value="Cyt_P450_CS"/>
</dbReference>
<dbReference type="Gene3D" id="1.10.630.10">
    <property type="entry name" value="Cytochrome P450"/>
    <property type="match status" value="1"/>
</dbReference>
<evidence type="ECO:0000256" key="3">
    <source>
        <dbReference type="ARBA" id="ARBA00010617"/>
    </source>
</evidence>
<dbReference type="GO" id="GO:0032259">
    <property type="term" value="P:methylation"/>
    <property type="evidence" value="ECO:0007669"/>
    <property type="project" value="UniProtKB-KW"/>
</dbReference>
<reference evidence="13 14" key="1">
    <citation type="submission" date="2018-05" db="EMBL/GenBank/DDBJ databases">
        <title>Genome sequencing and assembly of the regulated plant pathogen Lachnellula willkommii and related sister species for the development of diagnostic species identification markers.</title>
        <authorList>
            <person name="Giroux E."/>
            <person name="Bilodeau G."/>
        </authorList>
    </citation>
    <scope>NUCLEOTIDE SEQUENCE [LARGE SCALE GENOMIC DNA]</scope>
    <source>
        <strain evidence="13 14">CBS 172.35</strain>
    </source>
</reference>
<keyword evidence="7 10" id="KW-0408">Iron</keyword>
<feature type="transmembrane region" description="Helical" evidence="12">
    <location>
        <begin position="20"/>
        <end position="41"/>
    </location>
</feature>
<evidence type="ECO:0000313" key="13">
    <source>
        <dbReference type="EMBL" id="TVY90356.1"/>
    </source>
</evidence>
<organism evidence="13 14">
    <name type="scientific">Lachnellula willkommii</name>
    <dbReference type="NCBI Taxonomy" id="215461"/>
    <lineage>
        <taxon>Eukaryota</taxon>
        <taxon>Fungi</taxon>
        <taxon>Dikarya</taxon>
        <taxon>Ascomycota</taxon>
        <taxon>Pezizomycotina</taxon>
        <taxon>Leotiomycetes</taxon>
        <taxon>Helotiales</taxon>
        <taxon>Lachnaceae</taxon>
        <taxon>Lachnellula</taxon>
    </lineage>
</organism>
<dbReference type="GO" id="GO:0008168">
    <property type="term" value="F:methyltransferase activity"/>
    <property type="evidence" value="ECO:0007669"/>
    <property type="project" value="UniProtKB-KW"/>
</dbReference>
<dbReference type="AlphaFoldDB" id="A0A559MBL7"/>
<dbReference type="PROSITE" id="PS00086">
    <property type="entry name" value="CYTOCHROME_P450"/>
    <property type="match status" value="1"/>
</dbReference>
<evidence type="ECO:0000256" key="12">
    <source>
        <dbReference type="SAM" id="Phobius"/>
    </source>
</evidence>
<dbReference type="InterPro" id="IPR002403">
    <property type="entry name" value="Cyt_P450_E_grp-IV"/>
</dbReference>
<keyword evidence="13" id="KW-0808">Transferase</keyword>
<evidence type="ECO:0000256" key="1">
    <source>
        <dbReference type="ARBA" id="ARBA00001971"/>
    </source>
</evidence>
<keyword evidence="4 10" id="KW-0349">Heme</keyword>
<comment type="cofactor">
    <cofactor evidence="1 10">
        <name>heme</name>
        <dbReference type="ChEBI" id="CHEBI:30413"/>
    </cofactor>
</comment>
<feature type="binding site" description="axial binding residue" evidence="10">
    <location>
        <position position="470"/>
    </location>
    <ligand>
        <name>heme</name>
        <dbReference type="ChEBI" id="CHEBI:30413"/>
    </ligand>
    <ligandPart>
        <name>Fe</name>
        <dbReference type="ChEBI" id="CHEBI:18248"/>
    </ligandPart>
</feature>
<dbReference type="GO" id="GO:0020037">
    <property type="term" value="F:heme binding"/>
    <property type="evidence" value="ECO:0007669"/>
    <property type="project" value="InterPro"/>
</dbReference>
<evidence type="ECO:0000256" key="11">
    <source>
        <dbReference type="RuleBase" id="RU000461"/>
    </source>
</evidence>
<dbReference type="Pfam" id="PF00067">
    <property type="entry name" value="p450"/>
    <property type="match status" value="1"/>
</dbReference>
<dbReference type="EMBL" id="QGML01000895">
    <property type="protein sequence ID" value="TVY90356.1"/>
    <property type="molecule type" value="Genomic_DNA"/>
</dbReference>
<dbReference type="PANTHER" id="PTHR24304">
    <property type="entry name" value="CYTOCHROME P450 FAMILY 7"/>
    <property type="match status" value="1"/>
</dbReference>
<evidence type="ECO:0000256" key="10">
    <source>
        <dbReference type="PIRSR" id="PIRSR602403-1"/>
    </source>
</evidence>
<dbReference type="PRINTS" id="PR00465">
    <property type="entry name" value="EP450IV"/>
</dbReference>
<keyword evidence="14" id="KW-1185">Reference proteome</keyword>
<sequence>MGILEQVTGPLAQQVAQRGTGVVVAAGFVAFLVCTVVLNVLSQLLLKNPNEPPVVFHWFPIVGSTITYGMDPYKFFFECRAKVGLLLYGDVYTFILLGKKTTVYLGRQGNDFILNGKLKDVNAEEVYTVLTTPVFGKDVVYDCPNSKLMEQKKFMKIGLSTEAFRQYVPIIQGEVETFIKRSSEFKGEKGTVNISDSIAEITIYTASHALQGKDVRDRFDSSFASLYHDLDMGFSAINFMLHWAPLPHNRARDHAQRTIAKTYMEIIQKRRAENDEAKLDIMSQLMRSTYKDGTPVPDKEIANMMIALLMAGQHSSSSSASWIMLRLAARPDIMEELYQEQIRVLGSDLPPLKYEDLSKLTIHNNVLKEILRLHTPIHSIMRKVKSPMPVTGTKYVIPTSHVLMASPGCTSRDPTYFPNPMLWNPHRWDAGSGGVIGNEVEEEHFDYGYGLISKGASSPYLPFGAGRHRCIGEQFAMVQLLTITATMVRYFKFRNLDGSKEVVPTDYTSLFTRPISPAIIEWEKREKA</sequence>
<dbReference type="GO" id="GO:0008398">
    <property type="term" value="F:sterol 14-demethylase activity"/>
    <property type="evidence" value="ECO:0007669"/>
    <property type="project" value="UniProtKB-ARBA"/>
</dbReference>
<gene>
    <name evidence="13" type="primary">CYP51</name>
    <name evidence="13" type="ORF">LAWI1_G004196</name>
</gene>
<keyword evidence="5 10" id="KW-0479">Metal-binding</keyword>
<proteinExistence type="inferred from homology"/>
<keyword evidence="13" id="KW-0489">Methyltransferase</keyword>
<protein>
    <submittedName>
        <fullName evidence="13">Eburicol 14-alpha-demethylase</fullName>
    </submittedName>
</protein>
<dbReference type="InterPro" id="IPR050529">
    <property type="entry name" value="CYP450_sterol_14alpha_dmase"/>
</dbReference>
<keyword evidence="6 11" id="KW-0560">Oxidoreductase</keyword>
<dbReference type="CDD" id="cd11042">
    <property type="entry name" value="CYP51-like"/>
    <property type="match status" value="1"/>
</dbReference>
<evidence type="ECO:0000256" key="8">
    <source>
        <dbReference type="ARBA" id="ARBA00023033"/>
    </source>
</evidence>
<name>A0A559MBL7_9HELO</name>
<keyword evidence="12" id="KW-1133">Transmembrane helix</keyword>
<keyword evidence="12" id="KW-0812">Transmembrane</keyword>
<dbReference type="GO" id="GO:0016020">
    <property type="term" value="C:membrane"/>
    <property type="evidence" value="ECO:0007669"/>
    <property type="project" value="UniProtKB-SubCell"/>
</dbReference>
<dbReference type="PRINTS" id="PR00385">
    <property type="entry name" value="P450"/>
</dbReference>
<accession>A0A559MBL7</accession>
<dbReference type="InterPro" id="IPR036396">
    <property type="entry name" value="Cyt_P450_sf"/>
</dbReference>
<evidence type="ECO:0000256" key="4">
    <source>
        <dbReference type="ARBA" id="ARBA00022617"/>
    </source>
</evidence>
<dbReference type="FunFam" id="1.10.630.10:FF:000033">
    <property type="entry name" value="14-alpha sterol demethylase"/>
    <property type="match status" value="1"/>
</dbReference>
<evidence type="ECO:0000256" key="7">
    <source>
        <dbReference type="ARBA" id="ARBA00023004"/>
    </source>
</evidence>
<dbReference type="PANTHER" id="PTHR24304:SF2">
    <property type="entry name" value="24-HYDROXYCHOLESTEROL 7-ALPHA-HYDROXYLASE"/>
    <property type="match status" value="1"/>
</dbReference>